<dbReference type="AlphaFoldDB" id="A0AAE7TM18"/>
<evidence type="ECO:0000313" key="5">
    <source>
        <dbReference type="EMBL" id="QOZ73763.1"/>
    </source>
</evidence>
<protein>
    <submittedName>
        <fullName evidence="5">Response regulator</fullName>
    </submittedName>
</protein>
<evidence type="ECO:0000259" key="4">
    <source>
        <dbReference type="PROSITE" id="PS50110"/>
    </source>
</evidence>
<evidence type="ECO:0000313" key="6">
    <source>
        <dbReference type="Proteomes" id="UP000594015"/>
    </source>
</evidence>
<evidence type="ECO:0000256" key="3">
    <source>
        <dbReference type="SAM" id="MobiDB-lite"/>
    </source>
</evidence>
<dbReference type="EMBL" id="CP030050">
    <property type="protein sequence ID" value="QOZ73763.1"/>
    <property type="molecule type" value="Genomic_DNA"/>
</dbReference>
<evidence type="ECO:0000256" key="2">
    <source>
        <dbReference type="PROSITE-ProRule" id="PRU00169"/>
    </source>
</evidence>
<feature type="modified residue" description="4-aspartylphosphate" evidence="2">
    <location>
        <position position="90"/>
    </location>
</feature>
<dbReference type="PANTHER" id="PTHR44591:SF23">
    <property type="entry name" value="CHEY SUBFAMILY"/>
    <property type="match status" value="1"/>
</dbReference>
<feature type="region of interest" description="Disordered" evidence="3">
    <location>
        <begin position="1"/>
        <end position="31"/>
    </location>
</feature>
<dbReference type="KEGG" id="barh:WN72_36230"/>
<name>A0AAE7TM18_9BRAD</name>
<dbReference type="Gene3D" id="3.40.50.2300">
    <property type="match status" value="1"/>
</dbReference>
<proteinExistence type="predicted"/>
<evidence type="ECO:0000256" key="1">
    <source>
        <dbReference type="ARBA" id="ARBA00022553"/>
    </source>
</evidence>
<dbReference type="GeneID" id="64071835"/>
<reference evidence="5 6" key="1">
    <citation type="submission" date="2018-06" db="EMBL/GenBank/DDBJ databases">
        <title>Comparative genomics of Bradyrhizobium nodulating Arachidis hypogaea.</title>
        <authorList>
            <person name="Li Y."/>
        </authorList>
    </citation>
    <scope>NUCLEOTIDE SEQUENCE [LARGE SCALE GENOMIC DNA]</scope>
    <source>
        <strain evidence="5 6">CCBAU 051107</strain>
    </source>
</reference>
<organism evidence="5 6">
    <name type="scientific">Bradyrhizobium arachidis</name>
    <dbReference type="NCBI Taxonomy" id="858423"/>
    <lineage>
        <taxon>Bacteria</taxon>
        <taxon>Pseudomonadati</taxon>
        <taxon>Pseudomonadota</taxon>
        <taxon>Alphaproteobacteria</taxon>
        <taxon>Hyphomicrobiales</taxon>
        <taxon>Nitrobacteraceae</taxon>
        <taxon>Bradyrhizobium</taxon>
    </lineage>
</organism>
<dbReference type="Proteomes" id="UP000594015">
    <property type="component" value="Chromosome"/>
</dbReference>
<dbReference type="PROSITE" id="PS50110">
    <property type="entry name" value="RESPONSE_REGULATORY"/>
    <property type="match status" value="1"/>
</dbReference>
<dbReference type="InterPro" id="IPR001789">
    <property type="entry name" value="Sig_transdc_resp-reg_receiver"/>
</dbReference>
<feature type="domain" description="Response regulatory" evidence="4">
    <location>
        <begin position="40"/>
        <end position="155"/>
    </location>
</feature>
<dbReference type="SMART" id="SM00448">
    <property type="entry name" value="REC"/>
    <property type="match status" value="1"/>
</dbReference>
<dbReference type="InterPro" id="IPR050595">
    <property type="entry name" value="Bact_response_regulator"/>
</dbReference>
<dbReference type="RefSeq" id="WP_014493262.1">
    <property type="nucleotide sequence ID" value="NZ_CP030050.1"/>
</dbReference>
<dbReference type="GO" id="GO:0000160">
    <property type="term" value="P:phosphorelay signal transduction system"/>
    <property type="evidence" value="ECO:0007669"/>
    <property type="project" value="InterPro"/>
</dbReference>
<dbReference type="InterPro" id="IPR011006">
    <property type="entry name" value="CheY-like_superfamily"/>
</dbReference>
<dbReference type="Pfam" id="PF00072">
    <property type="entry name" value="Response_reg"/>
    <property type="match status" value="1"/>
</dbReference>
<accession>A0AAE7TM18</accession>
<sequence>MTQPSMSDSHELAAPTDHPPDKKMAPAADEASDRVDQSHAVLIVEDDFLIAMQAEAALLDAGFRVTGIATTAEEALTMAREQMPALAIMDIRLAGRRDGVEAAGDLFRELGLRCVFATAHDDLLTRTRAEPFAPLGWLSKPYTMASLTSVVRASLARPD</sequence>
<gene>
    <name evidence="5" type="ORF">WN72_36230</name>
</gene>
<dbReference type="PANTHER" id="PTHR44591">
    <property type="entry name" value="STRESS RESPONSE REGULATOR PROTEIN 1"/>
    <property type="match status" value="1"/>
</dbReference>
<dbReference type="SUPFAM" id="SSF52172">
    <property type="entry name" value="CheY-like"/>
    <property type="match status" value="1"/>
</dbReference>
<keyword evidence="1 2" id="KW-0597">Phosphoprotein</keyword>